<keyword evidence="1" id="KW-0175">Coiled coil</keyword>
<sequence>MAEQNDSGVRGGGSAPRPRSAREQFESILGSTLQEQFDEMQQQVREHTEKLASVQRELAARTSTVRSKDRALSVTVGAQGDVREIRFHNEDYRRMDPARLGKVLVELIGRAQTESAEAAREAFEPLRGRGAEMRRSMLAGSPVEELLAPIREMTKNLGGAPAPRGGGNDG</sequence>
<name>A0ABU3APS6_9ACTN</name>
<protein>
    <submittedName>
        <fullName evidence="3">YbaB/EbfC family nucleoid-associated protein</fullName>
    </submittedName>
</protein>
<accession>A0ABU3APS6</accession>
<keyword evidence="4" id="KW-1185">Reference proteome</keyword>
<dbReference type="InterPro" id="IPR004401">
    <property type="entry name" value="YbaB/EbfC"/>
</dbReference>
<dbReference type="Pfam" id="PF02575">
    <property type="entry name" value="YbaB_DNA_bd"/>
    <property type="match status" value="1"/>
</dbReference>
<comment type="caution">
    <text evidence="3">The sequence shown here is derived from an EMBL/GenBank/DDBJ whole genome shotgun (WGS) entry which is preliminary data.</text>
</comment>
<dbReference type="Gene3D" id="3.30.1310.10">
    <property type="entry name" value="Nucleoid-associated protein YbaB-like domain"/>
    <property type="match status" value="1"/>
</dbReference>
<gene>
    <name evidence="3" type="ORF">RM812_18485</name>
</gene>
<feature type="region of interest" description="Disordered" evidence="2">
    <location>
        <begin position="1"/>
        <end position="25"/>
    </location>
</feature>
<dbReference type="EMBL" id="JAVRFH010000016">
    <property type="protein sequence ID" value="MDT0612188.1"/>
    <property type="molecule type" value="Genomic_DNA"/>
</dbReference>
<dbReference type="RefSeq" id="WP_311573728.1">
    <property type="nucleotide sequence ID" value="NZ_JAVRFH010000016.1"/>
</dbReference>
<feature type="coiled-coil region" evidence="1">
    <location>
        <begin position="30"/>
        <end position="57"/>
    </location>
</feature>
<proteinExistence type="predicted"/>
<evidence type="ECO:0000313" key="3">
    <source>
        <dbReference type="EMBL" id="MDT0612188.1"/>
    </source>
</evidence>
<dbReference type="InterPro" id="IPR036894">
    <property type="entry name" value="YbaB-like_sf"/>
</dbReference>
<dbReference type="Proteomes" id="UP001180724">
    <property type="component" value="Unassembled WGS sequence"/>
</dbReference>
<evidence type="ECO:0000256" key="1">
    <source>
        <dbReference type="SAM" id="Coils"/>
    </source>
</evidence>
<reference evidence="3" key="1">
    <citation type="submission" date="2024-05" db="EMBL/GenBank/DDBJ databases">
        <title>30 novel species of actinomycetes from the DSMZ collection.</title>
        <authorList>
            <person name="Nouioui I."/>
        </authorList>
    </citation>
    <scope>NUCLEOTIDE SEQUENCE</scope>
    <source>
        <strain evidence="3">DSM 40712</strain>
    </source>
</reference>
<evidence type="ECO:0000313" key="4">
    <source>
        <dbReference type="Proteomes" id="UP001180724"/>
    </source>
</evidence>
<dbReference type="SUPFAM" id="SSF82607">
    <property type="entry name" value="YbaB-like"/>
    <property type="match status" value="1"/>
</dbReference>
<organism evidence="3 4">
    <name type="scientific">Streptomyces lancefieldiae</name>
    <dbReference type="NCBI Taxonomy" id="3075520"/>
    <lineage>
        <taxon>Bacteria</taxon>
        <taxon>Bacillati</taxon>
        <taxon>Actinomycetota</taxon>
        <taxon>Actinomycetes</taxon>
        <taxon>Kitasatosporales</taxon>
        <taxon>Streptomycetaceae</taxon>
        <taxon>Streptomyces</taxon>
    </lineage>
</organism>
<evidence type="ECO:0000256" key="2">
    <source>
        <dbReference type="SAM" id="MobiDB-lite"/>
    </source>
</evidence>